<reference evidence="7" key="1">
    <citation type="journal article" date="2023" name="Mol. Phylogenet. Evol.">
        <title>Genome-scale phylogeny and comparative genomics of the fungal order Sordariales.</title>
        <authorList>
            <person name="Hensen N."/>
            <person name="Bonometti L."/>
            <person name="Westerberg I."/>
            <person name="Brannstrom I.O."/>
            <person name="Guillou S."/>
            <person name="Cros-Aarteil S."/>
            <person name="Calhoun S."/>
            <person name="Haridas S."/>
            <person name="Kuo A."/>
            <person name="Mondo S."/>
            <person name="Pangilinan J."/>
            <person name="Riley R."/>
            <person name="LaButti K."/>
            <person name="Andreopoulos B."/>
            <person name="Lipzen A."/>
            <person name="Chen C."/>
            <person name="Yan M."/>
            <person name="Daum C."/>
            <person name="Ng V."/>
            <person name="Clum A."/>
            <person name="Steindorff A."/>
            <person name="Ohm R.A."/>
            <person name="Martin F."/>
            <person name="Silar P."/>
            <person name="Natvig D.O."/>
            <person name="Lalanne C."/>
            <person name="Gautier V."/>
            <person name="Ament-Velasquez S.L."/>
            <person name="Kruys A."/>
            <person name="Hutchinson M.I."/>
            <person name="Powell A.J."/>
            <person name="Barry K."/>
            <person name="Miller A.N."/>
            <person name="Grigoriev I.V."/>
            <person name="Debuchy R."/>
            <person name="Gladieux P."/>
            <person name="Hiltunen Thoren M."/>
            <person name="Johannesson H."/>
        </authorList>
    </citation>
    <scope>NUCLEOTIDE SEQUENCE</scope>
    <source>
        <strain evidence="7">CBS 141.50</strain>
    </source>
</reference>
<comment type="subcellular location">
    <subcellularLocation>
        <location evidence="1">Mitochondrion</location>
    </subcellularLocation>
</comment>
<reference evidence="7" key="2">
    <citation type="submission" date="2023-05" db="EMBL/GenBank/DDBJ databases">
        <authorList>
            <consortium name="Lawrence Berkeley National Laboratory"/>
            <person name="Steindorff A."/>
            <person name="Hensen N."/>
            <person name="Bonometti L."/>
            <person name="Westerberg I."/>
            <person name="Brannstrom I.O."/>
            <person name="Guillou S."/>
            <person name="Cros-Aarteil S."/>
            <person name="Calhoun S."/>
            <person name="Haridas S."/>
            <person name="Kuo A."/>
            <person name="Mondo S."/>
            <person name="Pangilinan J."/>
            <person name="Riley R."/>
            <person name="Labutti K."/>
            <person name="Andreopoulos B."/>
            <person name="Lipzen A."/>
            <person name="Chen C."/>
            <person name="Yanf M."/>
            <person name="Daum C."/>
            <person name="Ng V."/>
            <person name="Clum A."/>
            <person name="Ohm R."/>
            <person name="Martin F."/>
            <person name="Silar P."/>
            <person name="Natvig D."/>
            <person name="Lalanne C."/>
            <person name="Gautier V."/>
            <person name="Ament-Velasquez S.L."/>
            <person name="Kruys A."/>
            <person name="Hutchinson M.I."/>
            <person name="Powell A.J."/>
            <person name="Barry K."/>
            <person name="Miller A.N."/>
            <person name="Grigoriev I.V."/>
            <person name="Debuchy R."/>
            <person name="Gladieux P."/>
            <person name="Thoren M.H."/>
            <person name="Johannesson H."/>
        </authorList>
    </citation>
    <scope>NUCLEOTIDE SEQUENCE</scope>
    <source>
        <strain evidence="7">CBS 141.50</strain>
    </source>
</reference>
<proteinExistence type="predicted"/>
<evidence type="ECO:0000256" key="3">
    <source>
        <dbReference type="ARBA" id="ARBA00023128"/>
    </source>
</evidence>
<dbReference type="Proteomes" id="UP001302676">
    <property type="component" value="Unassembled WGS sequence"/>
</dbReference>
<keyword evidence="8" id="KW-1185">Reference proteome</keyword>
<dbReference type="EMBL" id="MU853684">
    <property type="protein sequence ID" value="KAK4139170.1"/>
    <property type="molecule type" value="Genomic_DNA"/>
</dbReference>
<keyword evidence="2" id="KW-0689">Ribosomal protein</keyword>
<dbReference type="InterPro" id="IPR007741">
    <property type="entry name" value="Ribosomal_mL43/mS25/NADH_DH"/>
</dbReference>
<accession>A0AAN6UV58</accession>
<name>A0AAN6UV58_9PEZI</name>
<dbReference type="PANTHER" id="PTHR13274:SF2">
    <property type="entry name" value="SMALL RIBOSOMAL SUBUNIT PROTEIN MS25"/>
    <property type="match status" value="1"/>
</dbReference>
<dbReference type="GO" id="GO:0005739">
    <property type="term" value="C:mitochondrion"/>
    <property type="evidence" value="ECO:0007669"/>
    <property type="project" value="UniProtKB-SubCell"/>
</dbReference>
<keyword evidence="5" id="KW-0175">Coiled coil</keyword>
<dbReference type="SUPFAM" id="SSF52833">
    <property type="entry name" value="Thioredoxin-like"/>
    <property type="match status" value="1"/>
</dbReference>
<feature type="domain" description="Ribosomal protein/NADH dehydrogenase" evidence="6">
    <location>
        <begin position="40"/>
        <end position="147"/>
    </location>
</feature>
<dbReference type="InterPro" id="IPR036249">
    <property type="entry name" value="Thioredoxin-like_sf"/>
</dbReference>
<organism evidence="7 8">
    <name type="scientific">Dichotomopilus funicola</name>
    <dbReference type="NCBI Taxonomy" id="1934379"/>
    <lineage>
        <taxon>Eukaryota</taxon>
        <taxon>Fungi</taxon>
        <taxon>Dikarya</taxon>
        <taxon>Ascomycota</taxon>
        <taxon>Pezizomycotina</taxon>
        <taxon>Sordariomycetes</taxon>
        <taxon>Sordariomycetidae</taxon>
        <taxon>Sordariales</taxon>
        <taxon>Chaetomiaceae</taxon>
        <taxon>Dichotomopilus</taxon>
    </lineage>
</organism>
<feature type="coiled-coil region" evidence="5">
    <location>
        <begin position="173"/>
        <end position="203"/>
    </location>
</feature>
<evidence type="ECO:0000313" key="8">
    <source>
        <dbReference type="Proteomes" id="UP001302676"/>
    </source>
</evidence>
<comment type="caution">
    <text evidence="7">The sequence shown here is derived from an EMBL/GenBank/DDBJ whole genome shotgun (WGS) entry which is preliminary data.</text>
</comment>
<dbReference type="GO" id="GO:0003735">
    <property type="term" value="F:structural constituent of ribosome"/>
    <property type="evidence" value="ECO:0007669"/>
    <property type="project" value="InterPro"/>
</dbReference>
<evidence type="ECO:0000259" key="6">
    <source>
        <dbReference type="SMART" id="SM00916"/>
    </source>
</evidence>
<evidence type="ECO:0000256" key="5">
    <source>
        <dbReference type="SAM" id="Coils"/>
    </source>
</evidence>
<evidence type="ECO:0000256" key="2">
    <source>
        <dbReference type="ARBA" id="ARBA00022980"/>
    </source>
</evidence>
<evidence type="ECO:0000313" key="7">
    <source>
        <dbReference type="EMBL" id="KAK4139170.1"/>
    </source>
</evidence>
<protein>
    <submittedName>
        <fullName evidence="7">CI-B8 domain-containing protein</fullName>
    </submittedName>
</protein>
<dbReference type="Pfam" id="PF05047">
    <property type="entry name" value="L51_S25_CI-B8"/>
    <property type="match status" value="1"/>
</dbReference>
<dbReference type="GO" id="GO:0005840">
    <property type="term" value="C:ribosome"/>
    <property type="evidence" value="ECO:0007669"/>
    <property type="project" value="UniProtKB-KW"/>
</dbReference>
<sequence>MVNIGHRLRNLDSLLNLRTGPGAAILPKDVTRIHMRFALRLEGGHMGPRKFFRENLPRLKFHNPTIPMIVQRNDDNAGPATLSIYFREATGSATAAETPWGITSSRVMDGSIEPPAPGPGERVLTINMRGAHSEKILKDFLTKTGAVAVPISPRDEALKRKLEELEVYAEIDRARVLKEHQDYKREKRMLEQAQSEAAALKAEME</sequence>
<gene>
    <name evidence="7" type="ORF">C8A04DRAFT_40926</name>
</gene>
<dbReference type="GO" id="GO:1990904">
    <property type="term" value="C:ribonucleoprotein complex"/>
    <property type="evidence" value="ECO:0007669"/>
    <property type="project" value="UniProtKB-KW"/>
</dbReference>
<evidence type="ECO:0000256" key="4">
    <source>
        <dbReference type="ARBA" id="ARBA00023274"/>
    </source>
</evidence>
<evidence type="ECO:0000256" key="1">
    <source>
        <dbReference type="ARBA" id="ARBA00004173"/>
    </source>
</evidence>
<dbReference type="InterPro" id="IPR040049">
    <property type="entry name" value="Ribosomal_mS25/mL61"/>
</dbReference>
<dbReference type="GeneID" id="87821722"/>
<dbReference type="AlphaFoldDB" id="A0AAN6UV58"/>
<dbReference type="RefSeq" id="XP_062632541.1">
    <property type="nucleotide sequence ID" value="XM_062785109.1"/>
</dbReference>
<keyword evidence="3" id="KW-0496">Mitochondrion</keyword>
<dbReference type="PANTHER" id="PTHR13274">
    <property type="entry name" value="MITOCHONDRIAL RIBOSOMAL PROTEIN S25"/>
    <property type="match status" value="1"/>
</dbReference>
<keyword evidence="4" id="KW-0687">Ribonucleoprotein</keyword>
<dbReference type="SMART" id="SM00916">
    <property type="entry name" value="L51_S25_CI-B8"/>
    <property type="match status" value="1"/>
</dbReference>